<dbReference type="InterPro" id="IPR046952">
    <property type="entry name" value="GSHR/TRXR-like"/>
</dbReference>
<dbReference type="GO" id="GO:0045454">
    <property type="term" value="P:cell redox homeostasis"/>
    <property type="evidence" value="ECO:0007669"/>
    <property type="project" value="InterPro"/>
</dbReference>
<dbReference type="Gene3D" id="3.50.50.60">
    <property type="entry name" value="FAD/NAD(P)-binding domain"/>
    <property type="match status" value="2"/>
</dbReference>
<keyword evidence="2 10" id="KW-0285">Flavoprotein</keyword>
<accession>A0A1J0WFN3</accession>
<reference evidence="14 15" key="1">
    <citation type="submission" date="2016-11" db="EMBL/GenBank/DDBJ databases">
        <title>Complete genome sequence of Sulfitobacter sp. AM1-D1, a toxic bacteria associated with marine dinoflagellate Alexandrium minutum in East China Sea.</title>
        <authorList>
            <person name="Yang Q."/>
            <person name="Zhang X."/>
            <person name="Tian X."/>
        </authorList>
    </citation>
    <scope>NUCLEOTIDE SEQUENCE [LARGE SCALE GENOMIC DNA]</scope>
    <source>
        <strain evidence="14 15">AM1-D1</strain>
    </source>
</reference>
<evidence type="ECO:0000256" key="10">
    <source>
        <dbReference type="RuleBase" id="RU003691"/>
    </source>
</evidence>
<dbReference type="Gene3D" id="3.30.390.30">
    <property type="match status" value="1"/>
</dbReference>
<keyword evidence="8" id="KW-0520">NAD</keyword>
<dbReference type="Pfam" id="PF02852">
    <property type="entry name" value="Pyr_redox_dim"/>
    <property type="match status" value="1"/>
</dbReference>
<evidence type="ECO:0000256" key="4">
    <source>
        <dbReference type="ARBA" id="ARBA00023002"/>
    </source>
</evidence>
<dbReference type="Pfam" id="PF07992">
    <property type="entry name" value="Pyr_redox_2"/>
    <property type="match status" value="1"/>
</dbReference>
<feature type="binding site" evidence="8">
    <location>
        <begin position="178"/>
        <end position="185"/>
    </location>
    <ligand>
        <name>NAD(+)</name>
        <dbReference type="ChEBI" id="CHEBI:57540"/>
    </ligand>
</feature>
<evidence type="ECO:0000313" key="15">
    <source>
        <dbReference type="Proteomes" id="UP000181897"/>
    </source>
</evidence>
<evidence type="ECO:0000259" key="13">
    <source>
        <dbReference type="Pfam" id="PF07992"/>
    </source>
</evidence>
<evidence type="ECO:0000256" key="7">
    <source>
        <dbReference type="PIRSR" id="PIRSR000350-2"/>
    </source>
</evidence>
<keyword evidence="5" id="KW-1015">Disulfide bond</keyword>
<feature type="binding site" evidence="8">
    <location>
        <position position="302"/>
    </location>
    <ligand>
        <name>NAD(+)</name>
        <dbReference type="ChEBI" id="CHEBI:57540"/>
    </ligand>
</feature>
<comment type="similarity">
    <text evidence="1 10">Belongs to the class-I pyridine nucleotide-disulfide oxidoreductase family.</text>
</comment>
<evidence type="ECO:0000256" key="8">
    <source>
        <dbReference type="PIRSR" id="PIRSR000350-3"/>
    </source>
</evidence>
<dbReference type="GO" id="GO:0004362">
    <property type="term" value="F:glutathione-disulfide reductase (NADPH) activity"/>
    <property type="evidence" value="ECO:0007669"/>
    <property type="project" value="TreeGrafter"/>
</dbReference>
<dbReference type="AlphaFoldDB" id="A0A1J0WFN3"/>
<dbReference type="GO" id="GO:0050660">
    <property type="term" value="F:flavin adenine dinucleotide binding"/>
    <property type="evidence" value="ECO:0007669"/>
    <property type="project" value="InterPro"/>
</dbReference>
<evidence type="ECO:0000313" key="14">
    <source>
        <dbReference type="EMBL" id="APE42992.1"/>
    </source>
</evidence>
<protein>
    <submittedName>
        <fullName evidence="14">NADPH-glutathione reductase</fullName>
    </submittedName>
</protein>
<dbReference type="SUPFAM" id="SSF51905">
    <property type="entry name" value="FAD/NAD(P)-binding domain"/>
    <property type="match status" value="1"/>
</dbReference>
<dbReference type="InterPro" id="IPR004099">
    <property type="entry name" value="Pyr_nucl-diS_OxRdtase_dimer"/>
</dbReference>
<evidence type="ECO:0000259" key="12">
    <source>
        <dbReference type="Pfam" id="PF02852"/>
    </source>
</evidence>
<evidence type="ECO:0000256" key="11">
    <source>
        <dbReference type="SAM" id="MobiDB-lite"/>
    </source>
</evidence>
<dbReference type="Proteomes" id="UP000181897">
    <property type="component" value="Chromosome"/>
</dbReference>
<evidence type="ECO:0000256" key="1">
    <source>
        <dbReference type="ARBA" id="ARBA00007532"/>
    </source>
</evidence>
<feature type="domain" description="FAD/NAD(P)-binding" evidence="13">
    <location>
        <begin position="8"/>
        <end position="358"/>
    </location>
</feature>
<dbReference type="PANTHER" id="PTHR42737:SF2">
    <property type="entry name" value="GLUTATHIONE REDUCTASE"/>
    <property type="match status" value="1"/>
</dbReference>
<dbReference type="PRINTS" id="PR00368">
    <property type="entry name" value="FADPNR"/>
</dbReference>
<dbReference type="InterPro" id="IPR036188">
    <property type="entry name" value="FAD/NAD-bd_sf"/>
</dbReference>
<dbReference type="InterPro" id="IPR016156">
    <property type="entry name" value="FAD/NAD-linked_Rdtase_dimer_sf"/>
</dbReference>
<dbReference type="OrthoDB" id="9776382at2"/>
<comment type="cofactor">
    <cofactor evidence="8">
        <name>FAD</name>
        <dbReference type="ChEBI" id="CHEBI:57692"/>
    </cofactor>
    <text evidence="8">Binds 1 FAD per subunit.</text>
</comment>
<keyword evidence="8" id="KW-0547">Nucleotide-binding</keyword>
<evidence type="ECO:0000256" key="3">
    <source>
        <dbReference type="ARBA" id="ARBA00022827"/>
    </source>
</evidence>
<dbReference type="InterPro" id="IPR012999">
    <property type="entry name" value="Pyr_OxRdtase_I_AS"/>
</dbReference>
<dbReference type="PROSITE" id="PS00076">
    <property type="entry name" value="PYRIDINE_REDOX_1"/>
    <property type="match status" value="1"/>
</dbReference>
<gene>
    <name evidence="14" type="ORF">BOO69_05825</name>
</gene>
<dbReference type="PRINTS" id="PR00411">
    <property type="entry name" value="PNDRDTASEI"/>
</dbReference>
<dbReference type="GO" id="GO:0034599">
    <property type="term" value="P:cellular response to oxidative stress"/>
    <property type="evidence" value="ECO:0007669"/>
    <property type="project" value="TreeGrafter"/>
</dbReference>
<dbReference type="STRING" id="1917485.BOO69_05825"/>
<name>A0A1J0WFN3_9RHOB</name>
<dbReference type="PIRSF" id="PIRSF000350">
    <property type="entry name" value="Mercury_reductase_MerA"/>
    <property type="match status" value="1"/>
</dbReference>
<dbReference type="RefSeq" id="WP_071971156.1">
    <property type="nucleotide sequence ID" value="NZ_CP018076.1"/>
</dbReference>
<feature type="binding site" evidence="8">
    <location>
        <position position="55"/>
    </location>
    <ligand>
        <name>FAD</name>
        <dbReference type="ChEBI" id="CHEBI:57692"/>
    </ligand>
</feature>
<proteinExistence type="inferred from homology"/>
<feature type="active site" description="Proton acceptor" evidence="7">
    <location>
        <position position="475"/>
    </location>
</feature>
<keyword evidence="4 10" id="KW-0560">Oxidoreductase</keyword>
<dbReference type="InterPro" id="IPR023753">
    <property type="entry name" value="FAD/NAD-binding_dom"/>
</dbReference>
<evidence type="ECO:0000256" key="2">
    <source>
        <dbReference type="ARBA" id="ARBA00022630"/>
    </source>
</evidence>
<dbReference type="KEGG" id="suam:BOO69_05825"/>
<evidence type="ECO:0000256" key="9">
    <source>
        <dbReference type="PIRSR" id="PIRSR000350-4"/>
    </source>
</evidence>
<feature type="compositionally biased region" description="Polar residues" evidence="11">
    <location>
        <begin position="251"/>
        <end position="263"/>
    </location>
</feature>
<keyword evidence="15" id="KW-1185">Reference proteome</keyword>
<dbReference type="PANTHER" id="PTHR42737">
    <property type="entry name" value="GLUTATHIONE REDUCTASE"/>
    <property type="match status" value="1"/>
</dbReference>
<keyword evidence="6 10" id="KW-0676">Redox-active center</keyword>
<feature type="region of interest" description="Disordered" evidence="11">
    <location>
        <begin position="242"/>
        <end position="282"/>
    </location>
</feature>
<evidence type="ECO:0000256" key="5">
    <source>
        <dbReference type="ARBA" id="ARBA00023157"/>
    </source>
</evidence>
<feature type="binding site" evidence="8">
    <location>
        <position position="343"/>
    </location>
    <ligand>
        <name>FAD</name>
        <dbReference type="ChEBI" id="CHEBI:57692"/>
    </ligand>
</feature>
<evidence type="ECO:0000256" key="6">
    <source>
        <dbReference type="ARBA" id="ARBA00023284"/>
    </source>
</evidence>
<dbReference type="SUPFAM" id="SSF55424">
    <property type="entry name" value="FAD/NAD-linked reductases, dimerisation (C-terminal) domain"/>
    <property type="match status" value="1"/>
</dbReference>
<dbReference type="EMBL" id="CP018076">
    <property type="protein sequence ID" value="APE42992.1"/>
    <property type="molecule type" value="Genomic_DNA"/>
</dbReference>
<feature type="domain" description="Pyridine nucleotide-disulphide oxidoreductase dimerisation" evidence="12">
    <location>
        <begin position="378"/>
        <end position="485"/>
    </location>
</feature>
<sequence>MADTDFDYDLFVIGGGSGGVRAARVAAGEHGAKVALAEEDRYGGTCVIRGCVPKKLMVFASGYSDVVDEAKCFGWDLKQGPFDWHDFRYRLMKELDRLEQVYRKLLANSGVETFDQRARLRDAHTVELADGTTKTAKHILVATGGHPVRPDLPNADLGIVSDDIFHLEKLPKSLLIIGGGYIACEFACIMRGLGVEVTQYYRGAQILRGFDEEARGLVAESMRDSGIDLHTGTNIVEMSLASEREEGGQPTGSDATMGASAQQAADLRESAEGAKAGQSGPIWVKSTNGGEKVFDMVLFATGRDPSTHDMGLEDIGVKLGRRGEIEVDEYSQTAVPSVYAIGDVTDRVNLTPVAIREGMAFAETVFGGNPTPVDHELIPSAIFTQPEMGTVGLSEEDARDREPVEIYCTSFKPMQTAFAGKADRVLMKLVVSKETRVVLGCHIVAPHAGELIQMAGIAVKAKLTKEQFDATCAVHPTMSEELVTMRKPTRTA</sequence>
<dbReference type="GO" id="GO:0005829">
    <property type="term" value="C:cytosol"/>
    <property type="evidence" value="ECO:0007669"/>
    <property type="project" value="TreeGrafter"/>
</dbReference>
<organism evidence="14 15">
    <name type="scientific">Sulfitobacter alexandrii</name>
    <dbReference type="NCBI Taxonomy" id="1917485"/>
    <lineage>
        <taxon>Bacteria</taxon>
        <taxon>Pseudomonadati</taxon>
        <taxon>Pseudomonadota</taxon>
        <taxon>Alphaproteobacteria</taxon>
        <taxon>Rhodobacterales</taxon>
        <taxon>Roseobacteraceae</taxon>
        <taxon>Sulfitobacter</taxon>
    </lineage>
</organism>
<dbReference type="InterPro" id="IPR001100">
    <property type="entry name" value="Pyr_nuc-diS_OxRdtase"/>
</dbReference>
<feature type="disulfide bond" description="Redox-active" evidence="9">
    <location>
        <begin position="46"/>
        <end position="51"/>
    </location>
</feature>
<dbReference type="GO" id="GO:0006749">
    <property type="term" value="P:glutathione metabolic process"/>
    <property type="evidence" value="ECO:0007669"/>
    <property type="project" value="TreeGrafter"/>
</dbReference>
<keyword evidence="3 8" id="KW-0274">FAD</keyword>